<dbReference type="CDD" id="cd00170">
    <property type="entry name" value="SEC14"/>
    <property type="match status" value="1"/>
</dbReference>
<dbReference type="PANTHER" id="PTHR10174:SF208">
    <property type="entry name" value="CRAL-TRIO DOMAIN-CONTAINING PROTEIN DDB_G0278031"/>
    <property type="match status" value="1"/>
</dbReference>
<dbReference type="OrthoDB" id="48895at2759"/>
<dbReference type="Gene3D" id="3.40.525.10">
    <property type="entry name" value="CRAL-TRIO lipid binding domain"/>
    <property type="match status" value="1"/>
</dbReference>
<dbReference type="EMBL" id="CAKKNE010000001">
    <property type="protein sequence ID" value="CAH0366144.1"/>
    <property type="molecule type" value="Genomic_DNA"/>
</dbReference>
<evidence type="ECO:0000313" key="5">
    <source>
        <dbReference type="Proteomes" id="UP000789595"/>
    </source>
</evidence>
<keyword evidence="1" id="KW-0812">Transmembrane</keyword>
<feature type="domain" description="CRAL-TRIO" evidence="2">
    <location>
        <begin position="399"/>
        <end position="556"/>
    </location>
</feature>
<reference evidence="3" key="1">
    <citation type="submission" date="2021-01" db="EMBL/GenBank/DDBJ databases">
        <authorList>
            <person name="Corre E."/>
            <person name="Pelletier E."/>
            <person name="Niang G."/>
            <person name="Scheremetjew M."/>
            <person name="Finn R."/>
            <person name="Kale V."/>
            <person name="Holt S."/>
            <person name="Cochrane G."/>
            <person name="Meng A."/>
            <person name="Brown T."/>
            <person name="Cohen L."/>
        </authorList>
    </citation>
    <scope>NUCLEOTIDE SEQUENCE</scope>
    <source>
        <strain evidence="3">CCMP1756</strain>
    </source>
</reference>
<dbReference type="Proteomes" id="UP000789595">
    <property type="component" value="Unassembled WGS sequence"/>
</dbReference>
<dbReference type="Pfam" id="PF00650">
    <property type="entry name" value="CRAL_TRIO"/>
    <property type="match status" value="1"/>
</dbReference>
<evidence type="ECO:0000256" key="1">
    <source>
        <dbReference type="SAM" id="Phobius"/>
    </source>
</evidence>
<proteinExistence type="predicted"/>
<dbReference type="PROSITE" id="PS50191">
    <property type="entry name" value="CRAL_TRIO"/>
    <property type="match status" value="1"/>
</dbReference>
<protein>
    <recommendedName>
        <fullName evidence="2">CRAL-TRIO domain-containing protein</fullName>
    </recommendedName>
</protein>
<accession>A0A7S3ZKG0</accession>
<dbReference type="SUPFAM" id="SSF52087">
    <property type="entry name" value="CRAL/TRIO domain"/>
    <property type="match status" value="1"/>
</dbReference>
<sequence>MGIKIGRLDFKAHGLLGTAGLVLLGAALCCSTETARYLIMASIPITTGLAYGSYALLGHAPERTVIARGIVAPHREAYKRAIGVVLYVNVRLAWACDLLGARVYGVACALLAAKLTPTKAFDNGNTFVFVVPIFCGVGLDAVRQLRCIAAQECAWNAEVATLRTVAAVQFVALLVSFAFTLGFRGYIRLARLYALSAGAVAGILGALAGGGLTGAVAVGMISAFLLDRWIAARPPPDPKTLKTLAAVAKALEAEPAVRRNARSFAELGTEDVVKVTPPVESSVRPNPRSFGELGEAAAAPEKPNLLARARSWLAASVDEEELDGPEDRIAVDPTHDNVRKCLALVPEAFAKHPSAEAWARQALIVQRGNVEYAAKKLTKLAAFRDRYGWAYRLDVDDRVAKALRSDMHWVLPGTDRRGRRVVVYNARALRQSKDLEALQKSLCLLLERITRDEETVRRGVVVVADCSGYSLSMLRKLSVVDARRGSDMVGDFPCRLRMIYAVNLPTLLSPVASFIRACLSKRQKDRLRVNVSLSKLADFDPLRLPPSLGGSLEFDWAALAEVVVEGGVPE</sequence>
<dbReference type="AlphaFoldDB" id="A0A7S3ZKG0"/>
<evidence type="ECO:0000259" key="2">
    <source>
        <dbReference type="PROSITE" id="PS50191"/>
    </source>
</evidence>
<dbReference type="EMBL" id="HBIW01001690">
    <property type="protein sequence ID" value="CAE0686018.1"/>
    <property type="molecule type" value="Transcribed_RNA"/>
</dbReference>
<organism evidence="3">
    <name type="scientific">Pelagomonas calceolata</name>
    <dbReference type="NCBI Taxonomy" id="35677"/>
    <lineage>
        <taxon>Eukaryota</taxon>
        <taxon>Sar</taxon>
        <taxon>Stramenopiles</taxon>
        <taxon>Ochrophyta</taxon>
        <taxon>Pelagophyceae</taxon>
        <taxon>Pelagomonadales</taxon>
        <taxon>Pelagomonadaceae</taxon>
        <taxon>Pelagomonas</taxon>
    </lineage>
</organism>
<keyword evidence="5" id="KW-1185">Reference proteome</keyword>
<dbReference type="GO" id="GO:1902936">
    <property type="term" value="F:phosphatidylinositol bisphosphate binding"/>
    <property type="evidence" value="ECO:0007669"/>
    <property type="project" value="TreeGrafter"/>
</dbReference>
<dbReference type="SMART" id="SM00516">
    <property type="entry name" value="SEC14"/>
    <property type="match status" value="1"/>
</dbReference>
<dbReference type="InterPro" id="IPR001251">
    <property type="entry name" value="CRAL-TRIO_dom"/>
</dbReference>
<name>A0A7S3ZKG0_9STRA</name>
<keyword evidence="1" id="KW-0472">Membrane</keyword>
<feature type="transmembrane region" description="Helical" evidence="1">
    <location>
        <begin position="199"/>
        <end position="226"/>
    </location>
</feature>
<keyword evidence="1" id="KW-1133">Transmembrane helix</keyword>
<reference evidence="4" key="2">
    <citation type="submission" date="2021-11" db="EMBL/GenBank/DDBJ databases">
        <authorList>
            <consortium name="Genoscope - CEA"/>
            <person name="William W."/>
        </authorList>
    </citation>
    <scope>NUCLEOTIDE SEQUENCE</scope>
</reference>
<evidence type="ECO:0000313" key="4">
    <source>
        <dbReference type="EMBL" id="CAH0366144.1"/>
    </source>
</evidence>
<feature type="transmembrane region" description="Helical" evidence="1">
    <location>
        <begin position="166"/>
        <end position="187"/>
    </location>
</feature>
<dbReference type="InterPro" id="IPR036865">
    <property type="entry name" value="CRAL-TRIO_dom_sf"/>
</dbReference>
<evidence type="ECO:0000313" key="3">
    <source>
        <dbReference type="EMBL" id="CAE0686018.1"/>
    </source>
</evidence>
<dbReference type="GO" id="GO:0016020">
    <property type="term" value="C:membrane"/>
    <property type="evidence" value="ECO:0007669"/>
    <property type="project" value="TreeGrafter"/>
</dbReference>
<dbReference type="PANTHER" id="PTHR10174">
    <property type="entry name" value="ALPHA-TOCOPHEROL TRANSFER PROTEIN-RELATED"/>
    <property type="match status" value="1"/>
</dbReference>
<gene>
    <name evidence="3" type="ORF">PCAL00307_LOCUS1452</name>
    <name evidence="4" type="ORF">PECAL_1P26190</name>
</gene>